<name>A0A5C7XTY6_9MYCO</name>
<dbReference type="AlphaFoldDB" id="A0A5C7XTY6"/>
<sequence length="171" mass="19511">MTAVLDTSLDVDVDMATATDDEIVKAALRGVTPEFRATSVWKKLTEEAHIERVMEAVKRARGINETAMARRRAESDEFHANCLAKDTDASDLEWARFRAQYTAWLAKATGFRSLAEDTLRHLEMVVEHRRDDADTVIRRLRDAIHAHRAAAQAHDDEPTDYDHALWRALER</sequence>
<accession>A0A5C7XTY6</accession>
<dbReference type="Proteomes" id="UP000321797">
    <property type="component" value="Unassembled WGS sequence"/>
</dbReference>
<protein>
    <submittedName>
        <fullName evidence="1">Uncharacterized protein</fullName>
    </submittedName>
</protein>
<comment type="caution">
    <text evidence="1">The sequence shown here is derived from an EMBL/GenBank/DDBJ whole genome shotgun (WGS) entry which is preliminary data.</text>
</comment>
<evidence type="ECO:0000313" key="2">
    <source>
        <dbReference type="Proteomes" id="UP000321797"/>
    </source>
</evidence>
<gene>
    <name evidence="1" type="ORF">E6Q54_17300</name>
</gene>
<reference evidence="1 2" key="1">
    <citation type="submission" date="2018-09" db="EMBL/GenBank/DDBJ databases">
        <title>Metagenome Assembled Genomes from an Advanced Water Purification Facility.</title>
        <authorList>
            <person name="Stamps B.W."/>
            <person name="Spear J.R."/>
        </authorList>
    </citation>
    <scope>NUCLEOTIDE SEQUENCE [LARGE SCALE GENOMIC DNA]</scope>
    <source>
        <strain evidence="1">Bin_29_2</strain>
    </source>
</reference>
<proteinExistence type="predicted"/>
<dbReference type="RefSeq" id="WP_276762261.1">
    <property type="nucleotide sequence ID" value="NZ_SSGD01000117.1"/>
</dbReference>
<evidence type="ECO:0000313" key="1">
    <source>
        <dbReference type="EMBL" id="TXI52900.1"/>
    </source>
</evidence>
<dbReference type="EMBL" id="SSGD01000117">
    <property type="protein sequence ID" value="TXI52900.1"/>
    <property type="molecule type" value="Genomic_DNA"/>
</dbReference>
<organism evidence="1 2">
    <name type="scientific">Mycolicibacter arupensis</name>
    <dbReference type="NCBI Taxonomy" id="342002"/>
    <lineage>
        <taxon>Bacteria</taxon>
        <taxon>Bacillati</taxon>
        <taxon>Actinomycetota</taxon>
        <taxon>Actinomycetes</taxon>
        <taxon>Mycobacteriales</taxon>
        <taxon>Mycobacteriaceae</taxon>
        <taxon>Mycolicibacter</taxon>
    </lineage>
</organism>